<evidence type="ECO:0000256" key="9">
    <source>
        <dbReference type="HAMAP-Rule" id="MF_01463"/>
    </source>
</evidence>
<feature type="transmembrane region" description="Helical" evidence="9">
    <location>
        <begin position="287"/>
        <end position="307"/>
    </location>
</feature>
<evidence type="ECO:0000256" key="3">
    <source>
        <dbReference type="ARBA" id="ARBA00022475"/>
    </source>
</evidence>
<dbReference type="GO" id="GO:0015450">
    <property type="term" value="F:protein-transporting ATPase activity"/>
    <property type="evidence" value="ECO:0007669"/>
    <property type="project" value="InterPro"/>
</dbReference>
<dbReference type="Gene3D" id="3.30.1360.200">
    <property type="match status" value="1"/>
</dbReference>
<dbReference type="GO" id="GO:0065002">
    <property type="term" value="P:intracellular protein transmembrane transport"/>
    <property type="evidence" value="ECO:0007669"/>
    <property type="project" value="UniProtKB-UniRule"/>
</dbReference>
<sequence length="416" mass="45138">MEKHTGILLLILAISVFGAVFIVPKQFGADVLPWRLGLDLVGGVHLVYEVDMTSVSEADRDSVHEGLRDVIAKRVERGDSLLGVTEAQVVTAKSGDAYRLIVDLPGEKDIDAAVKKIGETPFLYFAEVSTEETGTSTPVDILYTPTELTGRYISRAELVLDQFSGKPVISLVFNDEGATIFENLTERNVGRQLAVFVDDNVITAPVVQEKITGGRAQITGDFTREEASLLVSRFDAGALSAPISRVSQQTIGATLGTDSLKRVVKAGAIGTGLVMLFMLVYYRKFGIFSACALIVYTIITLTIFKLFGITMTLAGVAGFILSIGMAVDANILIFERSKEEMKRGLSAMSAVEEGFKRAWLSIRDSNISTIITSVILYYATTGFIKGFALALLIGVLVSMFSAITVTRTFLRVFIKK</sequence>
<dbReference type="NCBIfam" id="TIGR00916">
    <property type="entry name" value="2A0604s01"/>
    <property type="match status" value="1"/>
</dbReference>
<keyword evidence="3 9" id="KW-1003">Cell membrane</keyword>
<protein>
    <recommendedName>
        <fullName evidence="9">Protein translocase subunit SecD</fullName>
    </recommendedName>
</protein>
<dbReference type="Pfam" id="PF02355">
    <property type="entry name" value="SecD_SecF_C"/>
    <property type="match status" value="1"/>
</dbReference>
<dbReference type="GO" id="GO:0043952">
    <property type="term" value="P:protein transport by the Sec complex"/>
    <property type="evidence" value="ECO:0007669"/>
    <property type="project" value="UniProtKB-UniRule"/>
</dbReference>
<dbReference type="Gene3D" id="1.20.1640.10">
    <property type="entry name" value="Multidrug efflux transporter AcrB transmembrane domain"/>
    <property type="match status" value="1"/>
</dbReference>
<keyword evidence="2 9" id="KW-0813">Transport</keyword>
<dbReference type="EMBL" id="PFAZ01000001">
    <property type="protein sequence ID" value="PIR89309.1"/>
    <property type="molecule type" value="Genomic_DNA"/>
</dbReference>
<evidence type="ECO:0000256" key="4">
    <source>
        <dbReference type="ARBA" id="ARBA00022692"/>
    </source>
</evidence>
<comment type="caution">
    <text evidence="9">Lacks conserved residue(s) required for the propagation of feature annotation.</text>
</comment>
<dbReference type="PANTHER" id="PTHR30081">
    <property type="entry name" value="PROTEIN-EXPORT MEMBRANE PROTEIN SEC"/>
    <property type="match status" value="1"/>
</dbReference>
<evidence type="ECO:0000313" key="12">
    <source>
        <dbReference type="EMBL" id="PIR89309.1"/>
    </source>
</evidence>
<name>A0A2H0USC6_9BACT</name>
<keyword evidence="7 9" id="KW-0811">Translocation</keyword>
<keyword evidence="5 9" id="KW-0653">Protein transport</keyword>
<dbReference type="AlphaFoldDB" id="A0A2H0USC6"/>
<feature type="transmembrane region" description="Helical" evidence="9">
    <location>
        <begin position="263"/>
        <end position="282"/>
    </location>
</feature>
<dbReference type="InterPro" id="IPR055344">
    <property type="entry name" value="SecD_SecF_C_bact"/>
</dbReference>
<evidence type="ECO:0000256" key="5">
    <source>
        <dbReference type="ARBA" id="ARBA00022927"/>
    </source>
</evidence>
<evidence type="ECO:0000256" key="6">
    <source>
        <dbReference type="ARBA" id="ARBA00022989"/>
    </source>
</evidence>
<comment type="subunit">
    <text evidence="9">Forms a complex with SecF. Part of the essential Sec protein translocation apparatus which comprises SecA, SecYEG and auxiliary proteins SecDF. Other proteins may also be involved.</text>
</comment>
<evidence type="ECO:0000256" key="1">
    <source>
        <dbReference type="ARBA" id="ARBA00004651"/>
    </source>
</evidence>
<dbReference type="InterPro" id="IPR022813">
    <property type="entry name" value="SecD/SecF_arch_bac"/>
</dbReference>
<comment type="caution">
    <text evidence="12">The sequence shown here is derived from an EMBL/GenBank/DDBJ whole genome shotgun (WGS) entry which is preliminary data.</text>
</comment>
<dbReference type="InterPro" id="IPR001036">
    <property type="entry name" value="Acrflvin-R"/>
</dbReference>
<dbReference type="SUPFAM" id="SSF82866">
    <property type="entry name" value="Multidrug efflux transporter AcrB transmembrane domain"/>
    <property type="match status" value="1"/>
</dbReference>
<evidence type="ECO:0000256" key="7">
    <source>
        <dbReference type="ARBA" id="ARBA00023010"/>
    </source>
</evidence>
<dbReference type="Proteomes" id="UP000231157">
    <property type="component" value="Unassembled WGS sequence"/>
</dbReference>
<gene>
    <name evidence="9 12" type="primary">secD</name>
    <name evidence="12" type="ORF">COU07_00205</name>
</gene>
<dbReference type="GO" id="GO:0006605">
    <property type="term" value="P:protein targeting"/>
    <property type="evidence" value="ECO:0007669"/>
    <property type="project" value="UniProtKB-UniRule"/>
</dbReference>
<dbReference type="InterPro" id="IPR054384">
    <property type="entry name" value="SecDF_P1_head"/>
</dbReference>
<keyword evidence="8 9" id="KW-0472">Membrane</keyword>
<dbReference type="NCBIfam" id="TIGR01129">
    <property type="entry name" value="secD"/>
    <property type="match status" value="1"/>
</dbReference>
<feature type="transmembrane region" description="Helical" evidence="9">
    <location>
        <begin position="366"/>
        <end position="384"/>
    </location>
</feature>
<proteinExistence type="inferred from homology"/>
<accession>A0A2H0USC6</accession>
<reference evidence="13" key="1">
    <citation type="submission" date="2017-09" db="EMBL/GenBank/DDBJ databases">
        <title>Depth-based differentiation of microbial function through sediment-hosted aquifers and enrichment of novel symbionts in the deep terrestrial subsurface.</title>
        <authorList>
            <person name="Probst A.J."/>
            <person name="Ladd B."/>
            <person name="Jarett J.K."/>
            <person name="Geller-Mcgrath D.E."/>
            <person name="Sieber C.M.K."/>
            <person name="Emerson J.B."/>
            <person name="Anantharaman K."/>
            <person name="Thomas B.C."/>
            <person name="Malmstrom R."/>
            <person name="Stieglmeier M."/>
            <person name="Klingl A."/>
            <person name="Woyke T."/>
            <person name="Ryan C.M."/>
            <person name="Banfield J.F."/>
        </authorList>
    </citation>
    <scope>NUCLEOTIDE SEQUENCE [LARGE SCALE GENOMIC DNA]</scope>
</reference>
<dbReference type="PANTHER" id="PTHR30081:SF1">
    <property type="entry name" value="PROTEIN TRANSLOCASE SUBUNIT SECD"/>
    <property type="match status" value="1"/>
</dbReference>
<keyword evidence="6 9" id="KW-1133">Transmembrane helix</keyword>
<feature type="domain" description="SecDF P1 head subdomain" evidence="11">
    <location>
        <begin position="142"/>
        <end position="241"/>
    </location>
</feature>
<dbReference type="InterPro" id="IPR005791">
    <property type="entry name" value="SecD"/>
</dbReference>
<dbReference type="PRINTS" id="PR00702">
    <property type="entry name" value="ACRIFLAVINRP"/>
</dbReference>
<evidence type="ECO:0000259" key="11">
    <source>
        <dbReference type="Pfam" id="PF22599"/>
    </source>
</evidence>
<feature type="transmembrane region" description="Helical" evidence="9">
    <location>
        <begin position="313"/>
        <end position="334"/>
    </location>
</feature>
<evidence type="ECO:0000256" key="8">
    <source>
        <dbReference type="ARBA" id="ARBA00023136"/>
    </source>
</evidence>
<comment type="subcellular location">
    <subcellularLocation>
        <location evidence="1 9">Cell membrane</location>
        <topology evidence="1 9">Multi-pass membrane protein</topology>
    </subcellularLocation>
</comment>
<evidence type="ECO:0000259" key="10">
    <source>
        <dbReference type="Pfam" id="PF02355"/>
    </source>
</evidence>
<evidence type="ECO:0000256" key="2">
    <source>
        <dbReference type="ARBA" id="ARBA00022448"/>
    </source>
</evidence>
<keyword evidence="4 9" id="KW-0812">Transmembrane</keyword>
<comment type="function">
    <text evidence="9">Part of the Sec protein translocase complex. Interacts with the SecYEG preprotein conducting channel. SecDF uses the proton motive force (PMF) to complete protein translocation after the ATP-dependent function of SecA.</text>
</comment>
<dbReference type="GO" id="GO:0005886">
    <property type="term" value="C:plasma membrane"/>
    <property type="evidence" value="ECO:0007669"/>
    <property type="project" value="UniProtKB-SubCell"/>
</dbReference>
<dbReference type="HAMAP" id="MF_01463_B">
    <property type="entry name" value="SecD_B"/>
    <property type="match status" value="1"/>
</dbReference>
<feature type="transmembrane region" description="Helical" evidence="9">
    <location>
        <begin position="390"/>
        <end position="410"/>
    </location>
</feature>
<dbReference type="InterPro" id="IPR048634">
    <property type="entry name" value="SecD_SecF_C"/>
</dbReference>
<comment type="similarity">
    <text evidence="9">Belongs to the SecD/SecF family. SecD subfamily.</text>
</comment>
<feature type="domain" description="Protein export membrane protein SecD/SecF C-terminal" evidence="10">
    <location>
        <begin position="243"/>
        <end position="413"/>
    </location>
</feature>
<evidence type="ECO:0000313" key="13">
    <source>
        <dbReference type="Proteomes" id="UP000231157"/>
    </source>
</evidence>
<dbReference type="Pfam" id="PF22599">
    <property type="entry name" value="SecDF_P1_head"/>
    <property type="match status" value="1"/>
</dbReference>
<organism evidence="12 13">
    <name type="scientific">Candidatus Harrisonbacteria bacterium CG10_big_fil_rev_8_21_14_0_10_40_38</name>
    <dbReference type="NCBI Taxonomy" id="1974583"/>
    <lineage>
        <taxon>Bacteria</taxon>
        <taxon>Candidatus Harrisoniibacteriota</taxon>
    </lineage>
</organism>
<dbReference type="Gene3D" id="3.30.70.3400">
    <property type="match status" value="1"/>
</dbReference>